<dbReference type="Proteomes" id="UP000248627">
    <property type="component" value="Unassembled WGS sequence"/>
</dbReference>
<evidence type="ECO:0000313" key="2">
    <source>
        <dbReference type="Proteomes" id="UP000248627"/>
    </source>
</evidence>
<dbReference type="Pfam" id="PF04326">
    <property type="entry name" value="SLFN_AlbA_2"/>
    <property type="match status" value="1"/>
</dbReference>
<dbReference type="EMBL" id="POTX01000042">
    <property type="protein sequence ID" value="PZF98335.1"/>
    <property type="molecule type" value="Genomic_DNA"/>
</dbReference>
<proteinExistence type="predicted"/>
<organism evidence="1 2">
    <name type="scientific">Micromonospora endophytica</name>
    <dbReference type="NCBI Taxonomy" id="515350"/>
    <lineage>
        <taxon>Bacteria</taxon>
        <taxon>Bacillati</taxon>
        <taxon>Actinomycetota</taxon>
        <taxon>Actinomycetes</taxon>
        <taxon>Micromonosporales</taxon>
        <taxon>Micromonosporaceae</taxon>
        <taxon>Micromonospora</taxon>
    </lineage>
</organism>
<sequence length="457" mass="49239">MPTLRNRRLEQILGGPVDESLTYSQVKGLIPATTEGPDLDFKRDTYGSSDSERKKLCGDVGALANATGGILILGMDEDEQGRARHDNGVDISDDERRRLRQTVCGNIQPTPTFDVIPIEDPDRPGTGFLIIWVARSATAPHAYVNQNKSLLYPKRVGTETIWLSESEVAEAYRARFAGFADRIEEAARIEANFVDRLAPDETFVVVTLVPDLPGAFTIDTQALSAFQLGNTDTTHSAFGIGVRRFIRSTVGRRCLVGATRYEPNKPYSRGACELHESGSGVFASGVGVRTSGIADLTCRLVDDQWLTLGIAAGLRFLARHARDRAAAGGLATVRAAIAPYVPAAMVDTLGWPEDRLAWFAAQAVETGKGGAITNGAWADTVADIDDLCADGPGLVAATYRLASELFQSFGAPEVRQVTADGGIRLPHWHQEIRSTINGWAQVAGVEVLTQPLAQPLV</sequence>
<gene>
    <name evidence="1" type="ORF">C1I93_09190</name>
</gene>
<protein>
    <submittedName>
        <fullName evidence="1">Uncharacterized protein</fullName>
    </submittedName>
</protein>
<accession>A0A2W2CG04</accession>
<dbReference type="Gene3D" id="3.30.950.30">
    <property type="entry name" value="Schlafen, AAA domain"/>
    <property type="match status" value="1"/>
</dbReference>
<dbReference type="OrthoDB" id="3443870at2"/>
<name>A0A2W2CG04_9ACTN</name>
<comment type="caution">
    <text evidence="1">The sequence shown here is derived from an EMBL/GenBank/DDBJ whole genome shotgun (WGS) entry which is preliminary data.</text>
</comment>
<dbReference type="InterPro" id="IPR038461">
    <property type="entry name" value="Schlafen_AlbA_2_dom_sf"/>
</dbReference>
<reference evidence="1 2" key="1">
    <citation type="submission" date="2018-01" db="EMBL/GenBank/DDBJ databases">
        <title>Draft genome sequence of Jishengella endophytica.</title>
        <authorList>
            <person name="Sahin N."/>
            <person name="Ay H."/>
            <person name="Saygin H."/>
        </authorList>
    </citation>
    <scope>NUCLEOTIDE SEQUENCE [LARGE SCALE GENOMIC DNA]</scope>
    <source>
        <strain evidence="1 2">DSM 45430</strain>
    </source>
</reference>
<dbReference type="AlphaFoldDB" id="A0A2W2CG04"/>
<dbReference type="InterPro" id="IPR007421">
    <property type="entry name" value="Schlafen_AlbA_2_dom"/>
</dbReference>
<evidence type="ECO:0000313" key="1">
    <source>
        <dbReference type="EMBL" id="PZF98335.1"/>
    </source>
</evidence>
<dbReference type="RefSeq" id="WP_111242815.1">
    <property type="nucleotide sequence ID" value="NZ_AP023358.1"/>
</dbReference>
<keyword evidence="2" id="KW-1185">Reference proteome</keyword>